<name>A0A2T5J8J4_9SPHI</name>
<gene>
    <name evidence="1" type="ORF">C8P68_105298</name>
</gene>
<reference evidence="1 2" key="1">
    <citation type="submission" date="2018-04" db="EMBL/GenBank/DDBJ databases">
        <title>Genomic Encyclopedia of Archaeal and Bacterial Type Strains, Phase II (KMG-II): from individual species to whole genera.</title>
        <authorList>
            <person name="Goeker M."/>
        </authorList>
    </citation>
    <scope>NUCLEOTIDE SEQUENCE [LARGE SCALE GENOMIC DNA]</scope>
    <source>
        <strain evidence="1 2">DSM 26809</strain>
    </source>
</reference>
<dbReference type="OrthoDB" id="9788468at2"/>
<evidence type="ECO:0000313" key="2">
    <source>
        <dbReference type="Proteomes" id="UP000244168"/>
    </source>
</evidence>
<organism evidence="1 2">
    <name type="scientific">Mucilaginibacter yixingensis</name>
    <dbReference type="NCBI Taxonomy" id="1295612"/>
    <lineage>
        <taxon>Bacteria</taxon>
        <taxon>Pseudomonadati</taxon>
        <taxon>Bacteroidota</taxon>
        <taxon>Sphingobacteriia</taxon>
        <taxon>Sphingobacteriales</taxon>
        <taxon>Sphingobacteriaceae</taxon>
        <taxon>Mucilaginibacter</taxon>
    </lineage>
</organism>
<dbReference type="SUPFAM" id="SSF54593">
    <property type="entry name" value="Glyoxalase/Bleomycin resistance protein/Dihydroxybiphenyl dioxygenase"/>
    <property type="match status" value="1"/>
</dbReference>
<keyword evidence="2" id="KW-1185">Reference proteome</keyword>
<proteinExistence type="predicted"/>
<evidence type="ECO:0000313" key="1">
    <source>
        <dbReference type="EMBL" id="PTQ95788.1"/>
    </source>
</evidence>
<dbReference type="EMBL" id="QAOQ01000005">
    <property type="protein sequence ID" value="PTQ95788.1"/>
    <property type="molecule type" value="Genomic_DNA"/>
</dbReference>
<dbReference type="Pfam" id="PF13669">
    <property type="entry name" value="Glyoxalase_4"/>
    <property type="match status" value="1"/>
</dbReference>
<comment type="caution">
    <text evidence="1">The sequence shown here is derived from an EMBL/GenBank/DDBJ whole genome shotgun (WGS) entry which is preliminary data.</text>
</comment>
<dbReference type="Proteomes" id="UP000244168">
    <property type="component" value="Unassembled WGS sequence"/>
</dbReference>
<dbReference type="InterPro" id="IPR029068">
    <property type="entry name" value="Glyas_Bleomycin-R_OHBP_Dase"/>
</dbReference>
<dbReference type="Gene3D" id="3.10.180.10">
    <property type="entry name" value="2,3-Dihydroxybiphenyl 1,2-Dioxygenase, domain 1"/>
    <property type="match status" value="1"/>
</dbReference>
<sequence length="126" mass="14228">MKLHHVGVACADINEEIANIHRLHKVIDQTPVVFDEQQNAELVMLTLEDGTNIELISGKQVENLVKKRISYYHLCFEVDDINAEIERLTGEGAMLVSPPKPAILFNNREVAFLYLSYGLIELVSSH</sequence>
<accession>A0A2T5J8J4</accession>
<dbReference type="AlphaFoldDB" id="A0A2T5J8J4"/>
<protein>
    <submittedName>
        <fullName evidence="1">Methylmalonyl-CoA epimerase</fullName>
    </submittedName>
</protein>